<dbReference type="PRINTS" id="PR00412">
    <property type="entry name" value="EPOXHYDRLASE"/>
</dbReference>
<feature type="domain" description="AB hydrolase-1" evidence="2">
    <location>
        <begin position="29"/>
        <end position="255"/>
    </location>
</feature>
<feature type="region of interest" description="Disordered" evidence="1">
    <location>
        <begin position="270"/>
        <end position="291"/>
    </location>
</feature>
<name>A0A1V2TKD2_9NOCA</name>
<dbReference type="InterPro" id="IPR050228">
    <property type="entry name" value="Carboxylesterase_BioH"/>
</dbReference>
<accession>A0A1V2TKD2</accession>
<organism evidence="3 4">
    <name type="scientific">Nocardia donostiensis</name>
    <dbReference type="NCBI Taxonomy" id="1538463"/>
    <lineage>
        <taxon>Bacteria</taxon>
        <taxon>Bacillati</taxon>
        <taxon>Actinomycetota</taxon>
        <taxon>Actinomycetes</taxon>
        <taxon>Mycobacteriales</taxon>
        <taxon>Nocardiaceae</taxon>
        <taxon>Nocardia</taxon>
    </lineage>
</organism>
<dbReference type="SUPFAM" id="SSF53474">
    <property type="entry name" value="alpha/beta-Hydrolases"/>
    <property type="match status" value="1"/>
</dbReference>
<dbReference type="RefSeq" id="WP_077114805.1">
    <property type="nucleotide sequence ID" value="NZ_MUKP01000046.1"/>
</dbReference>
<dbReference type="AlphaFoldDB" id="A0A1V2TKD2"/>
<proteinExistence type="predicted"/>
<dbReference type="PANTHER" id="PTHR43194:SF2">
    <property type="entry name" value="PEROXISOMAL MEMBRANE PROTEIN LPX1"/>
    <property type="match status" value="1"/>
</dbReference>
<evidence type="ECO:0000256" key="1">
    <source>
        <dbReference type="SAM" id="MobiDB-lite"/>
    </source>
</evidence>
<dbReference type="EMBL" id="MUMY01000002">
    <property type="protein sequence ID" value="ONM49985.1"/>
    <property type="molecule type" value="Genomic_DNA"/>
</dbReference>
<dbReference type="Proteomes" id="UP000188836">
    <property type="component" value="Unassembled WGS sequence"/>
</dbReference>
<dbReference type="PRINTS" id="PR00111">
    <property type="entry name" value="ABHYDROLASE"/>
</dbReference>
<keyword evidence="3" id="KW-0378">Hydrolase</keyword>
<dbReference type="GO" id="GO:0016787">
    <property type="term" value="F:hydrolase activity"/>
    <property type="evidence" value="ECO:0007669"/>
    <property type="project" value="UniProtKB-KW"/>
</dbReference>
<reference evidence="3 4" key="1">
    <citation type="journal article" date="2016" name="Antonie Van Leeuwenhoek">
        <title>Nocardia donostiensis sp. nov., isolated from human respiratory specimens.</title>
        <authorList>
            <person name="Ercibengoa M."/>
            <person name="Bell M."/>
            <person name="Marimon J.M."/>
            <person name="Humrighouse B."/>
            <person name="Klenk H.P."/>
            <person name="Potter G."/>
            <person name="Perez-Trallero E."/>
        </authorList>
    </citation>
    <scope>NUCLEOTIDE SEQUENCE [LARGE SCALE GENOMIC DNA]</scope>
    <source>
        <strain evidence="3 4">X1655</strain>
    </source>
</reference>
<gene>
    <name evidence="3" type="ORF">B0T46_02400</name>
</gene>
<dbReference type="STRING" id="1538463.B0T36_06480"/>
<dbReference type="Gene3D" id="3.40.50.1820">
    <property type="entry name" value="alpha/beta hydrolase"/>
    <property type="match status" value="1"/>
</dbReference>
<evidence type="ECO:0000313" key="3">
    <source>
        <dbReference type="EMBL" id="ONM49985.1"/>
    </source>
</evidence>
<dbReference type="InterPro" id="IPR000639">
    <property type="entry name" value="Epox_hydrolase-like"/>
</dbReference>
<evidence type="ECO:0000259" key="2">
    <source>
        <dbReference type="Pfam" id="PF00561"/>
    </source>
</evidence>
<keyword evidence="4" id="KW-1185">Reference proteome</keyword>
<sequence length="291" mass="31126">MVVEVAELKSVAVNGIDMAYTVFVGAGRPVVALHGSFGRGAVFTRLARDLASGAHVIAPDQRGHGYSSHTDSYTNDDFVADVAGLVRHLDLGPVVVLGHSRGGITAYQLAARHPELVAALIIEDVGPLMRAPEIEHPVLDVRGWPDTAATKDELADALRARGIPEPGYFMRSAVPTADGQWRLLFDWNEMMTVQASGVGDWWTDWLGSACPALVLRGEHSTLLPEPLACEMVARRPASRLVQFPGAGHWIHDDDPDGMARVVAGFLSELGDAPGNGPSSVRPDAQQGVEIH</sequence>
<protein>
    <submittedName>
        <fullName evidence="3">Alpha/beta hydrolase</fullName>
    </submittedName>
</protein>
<dbReference type="PANTHER" id="PTHR43194">
    <property type="entry name" value="HYDROLASE ALPHA/BETA FOLD FAMILY"/>
    <property type="match status" value="1"/>
</dbReference>
<comment type="caution">
    <text evidence="3">The sequence shown here is derived from an EMBL/GenBank/DDBJ whole genome shotgun (WGS) entry which is preliminary data.</text>
</comment>
<dbReference type="InterPro" id="IPR029058">
    <property type="entry name" value="AB_hydrolase_fold"/>
</dbReference>
<dbReference type="InterPro" id="IPR000073">
    <property type="entry name" value="AB_hydrolase_1"/>
</dbReference>
<dbReference type="Pfam" id="PF00561">
    <property type="entry name" value="Abhydrolase_1"/>
    <property type="match status" value="1"/>
</dbReference>
<evidence type="ECO:0000313" key="4">
    <source>
        <dbReference type="Proteomes" id="UP000188836"/>
    </source>
</evidence>